<dbReference type="InterPro" id="IPR001763">
    <property type="entry name" value="Rhodanese-like_dom"/>
</dbReference>
<reference evidence="4" key="1">
    <citation type="submission" date="2023-07" db="EMBL/GenBank/DDBJ databases">
        <authorList>
            <consortium name="CYATHOMIX"/>
        </authorList>
    </citation>
    <scope>NUCLEOTIDE SEQUENCE</scope>
    <source>
        <strain evidence="4">N/A</strain>
    </source>
</reference>
<keyword evidence="2" id="KW-0677">Repeat</keyword>
<dbReference type="Proteomes" id="UP001176961">
    <property type="component" value="Unassembled WGS sequence"/>
</dbReference>
<feature type="domain" description="Rhodanese" evidence="3">
    <location>
        <begin position="227"/>
        <end position="344"/>
    </location>
</feature>
<comment type="caution">
    <text evidence="4">The sequence shown here is derived from an EMBL/GenBank/DDBJ whole genome shotgun (WGS) entry which is preliminary data.</text>
</comment>
<dbReference type="Pfam" id="PF00581">
    <property type="entry name" value="Rhodanese"/>
    <property type="match status" value="2"/>
</dbReference>
<keyword evidence="5" id="KW-1185">Reference proteome</keyword>
<feature type="domain" description="Rhodanese" evidence="3">
    <location>
        <begin position="47"/>
        <end position="189"/>
    </location>
</feature>
<accession>A0AA36GGE8</accession>
<dbReference type="PANTHER" id="PTHR11364">
    <property type="entry name" value="THIOSULFATE SULFERTANSFERASE"/>
    <property type="match status" value="1"/>
</dbReference>
<proteinExistence type="predicted"/>
<sequence>MRKEKKDPIREYGQVLANQLYIISEMSLKRIIDVPTLAELLKKNVINKEGVRLLDCSYAVGTKPDWKKFKADLYGNFKEILAQPSLSKKMYLLGHLPEAAFMSFDAALYPSQYERFALYPAELFEKYIQMIGVNQGEHIILYSRGAIGGMMFSSKAAWLFKSYGHSPDKISILNGGLERWVRLGHELSKEEVLLPTGNWRASDQIEKHNIKFEELENKDGDKAYIERTEEVNFLDARVRQQFEGTEETGLDAHRVKGSHIPGFKNAPAVDLINENGELKSFEDIREWFTQKGYKPNHPVVTICNTGMQASMLAHIMEIAVPETSPRVYNGSMKEMEARDPKRIVAGKSQVP</sequence>
<dbReference type="GO" id="GO:0004792">
    <property type="term" value="F:thiosulfate-cyanide sulfurtransferase activity"/>
    <property type="evidence" value="ECO:0007669"/>
    <property type="project" value="TreeGrafter"/>
</dbReference>
<dbReference type="PROSITE" id="PS50206">
    <property type="entry name" value="RHODANESE_3"/>
    <property type="match status" value="2"/>
</dbReference>
<name>A0AA36GGE8_CYLNA</name>
<gene>
    <name evidence="4" type="ORF">CYNAS_LOCUS2031</name>
</gene>
<evidence type="ECO:0000256" key="2">
    <source>
        <dbReference type="ARBA" id="ARBA00022737"/>
    </source>
</evidence>
<dbReference type="AlphaFoldDB" id="A0AA36GGE8"/>
<evidence type="ECO:0000256" key="1">
    <source>
        <dbReference type="ARBA" id="ARBA00022679"/>
    </source>
</evidence>
<dbReference type="EMBL" id="CATQJL010000001">
    <property type="protein sequence ID" value="CAJ0590048.1"/>
    <property type="molecule type" value="Genomic_DNA"/>
</dbReference>
<dbReference type="PANTHER" id="PTHR11364:SF7">
    <property type="entry name" value="THIOSULFATE SULFURTRANSFERASE MPST-1-RELATED"/>
    <property type="match status" value="1"/>
</dbReference>
<keyword evidence="1" id="KW-0808">Transferase</keyword>
<dbReference type="InterPro" id="IPR036873">
    <property type="entry name" value="Rhodanese-like_dom_sf"/>
</dbReference>
<dbReference type="Gene3D" id="3.40.250.10">
    <property type="entry name" value="Rhodanese-like domain"/>
    <property type="match status" value="2"/>
</dbReference>
<organism evidence="4 5">
    <name type="scientific">Cylicocyclus nassatus</name>
    <name type="common">Nematode worm</name>
    <dbReference type="NCBI Taxonomy" id="53992"/>
    <lineage>
        <taxon>Eukaryota</taxon>
        <taxon>Metazoa</taxon>
        <taxon>Ecdysozoa</taxon>
        <taxon>Nematoda</taxon>
        <taxon>Chromadorea</taxon>
        <taxon>Rhabditida</taxon>
        <taxon>Rhabditina</taxon>
        <taxon>Rhabditomorpha</taxon>
        <taxon>Strongyloidea</taxon>
        <taxon>Strongylidae</taxon>
        <taxon>Cylicocyclus</taxon>
    </lineage>
</organism>
<protein>
    <recommendedName>
        <fullName evidence="3">Rhodanese domain-containing protein</fullName>
    </recommendedName>
</protein>
<evidence type="ECO:0000313" key="4">
    <source>
        <dbReference type="EMBL" id="CAJ0590048.1"/>
    </source>
</evidence>
<dbReference type="GO" id="GO:0005739">
    <property type="term" value="C:mitochondrion"/>
    <property type="evidence" value="ECO:0007669"/>
    <property type="project" value="TreeGrafter"/>
</dbReference>
<evidence type="ECO:0000259" key="3">
    <source>
        <dbReference type="PROSITE" id="PS50206"/>
    </source>
</evidence>
<dbReference type="InterPro" id="IPR045078">
    <property type="entry name" value="TST/MPST-like"/>
</dbReference>
<dbReference type="CDD" id="cd01448">
    <property type="entry name" value="TST_Repeat_1"/>
    <property type="match status" value="1"/>
</dbReference>
<dbReference type="SMART" id="SM00450">
    <property type="entry name" value="RHOD"/>
    <property type="match status" value="2"/>
</dbReference>
<dbReference type="SUPFAM" id="SSF52821">
    <property type="entry name" value="Rhodanese/Cell cycle control phosphatase"/>
    <property type="match status" value="2"/>
</dbReference>
<evidence type="ECO:0000313" key="5">
    <source>
        <dbReference type="Proteomes" id="UP001176961"/>
    </source>
</evidence>